<accession>X1K6Q1</accession>
<organism evidence="1">
    <name type="scientific">marine sediment metagenome</name>
    <dbReference type="NCBI Taxonomy" id="412755"/>
    <lineage>
        <taxon>unclassified sequences</taxon>
        <taxon>metagenomes</taxon>
        <taxon>ecological metagenomes</taxon>
    </lineage>
</organism>
<dbReference type="AlphaFoldDB" id="X1K6Q1"/>
<feature type="non-terminal residue" evidence="1">
    <location>
        <position position="1"/>
    </location>
</feature>
<comment type="caution">
    <text evidence="1">The sequence shown here is derived from an EMBL/GenBank/DDBJ whole genome shotgun (WGS) entry which is preliminary data.</text>
</comment>
<reference evidence="1" key="1">
    <citation type="journal article" date="2014" name="Front. Microbiol.">
        <title>High frequency of phylogenetically diverse reductive dehalogenase-homologous genes in deep subseafloor sedimentary metagenomes.</title>
        <authorList>
            <person name="Kawai M."/>
            <person name="Futagami T."/>
            <person name="Toyoda A."/>
            <person name="Takaki Y."/>
            <person name="Nishi S."/>
            <person name="Hori S."/>
            <person name="Arai W."/>
            <person name="Tsubouchi T."/>
            <person name="Morono Y."/>
            <person name="Uchiyama I."/>
            <person name="Ito T."/>
            <person name="Fujiyama A."/>
            <person name="Inagaki F."/>
            <person name="Takami H."/>
        </authorList>
    </citation>
    <scope>NUCLEOTIDE SEQUENCE</scope>
    <source>
        <strain evidence="1">Expedition CK06-06</strain>
    </source>
</reference>
<evidence type="ECO:0008006" key="2">
    <source>
        <dbReference type="Google" id="ProtNLM"/>
    </source>
</evidence>
<name>X1K6Q1_9ZZZZ</name>
<dbReference type="EMBL" id="BARV01012245">
    <property type="protein sequence ID" value="GAI02697.1"/>
    <property type="molecule type" value="Genomic_DNA"/>
</dbReference>
<protein>
    <recommendedName>
        <fullName evidence="2">Apea-like HEPN domain-containing protein</fullName>
    </recommendedName>
</protein>
<gene>
    <name evidence="1" type="ORF">S06H3_22782</name>
</gene>
<proteinExistence type="predicted"/>
<sequence>IHYFMEWAGDSVTFSERKKEFGTLLVARPLPPNIEPYLRYIKYCYLSNMNEAVIGLSRVLIEVACQSIYDKLPEKDKLKIQNIDGEISCREMIRKACQYRLKSQRKNTKEIQSIKDKAVSLYDEASNILHGKLPNPKTDAETLEFVRDVFSVIESLY</sequence>
<evidence type="ECO:0000313" key="1">
    <source>
        <dbReference type="EMBL" id="GAI02697.1"/>
    </source>
</evidence>